<gene>
    <name evidence="1" type="ORF">PCLFYP37_02589</name>
</gene>
<protein>
    <submittedName>
        <fullName evidence="1">Uncharacterized protein</fullName>
    </submittedName>
</protein>
<reference evidence="1" key="1">
    <citation type="submission" date="2019-11" db="EMBL/GenBank/DDBJ databases">
        <authorList>
            <person name="Feng L."/>
        </authorList>
    </citation>
    <scope>NUCLEOTIDE SEQUENCE</scope>
    <source>
        <strain evidence="1">PclaraLFYP37</strain>
    </source>
</reference>
<organism evidence="1">
    <name type="scientific">Paraprevotella clara</name>
    <dbReference type="NCBI Taxonomy" id="454154"/>
    <lineage>
        <taxon>Bacteria</taxon>
        <taxon>Pseudomonadati</taxon>
        <taxon>Bacteroidota</taxon>
        <taxon>Bacteroidia</taxon>
        <taxon>Bacteroidales</taxon>
        <taxon>Prevotellaceae</taxon>
        <taxon>Paraprevotella</taxon>
    </lineage>
</organism>
<sequence length="45" mass="5401">MVFIKCQCKLFIVLYIFNHLINNELRIFSQIKMQTQILGAFGFIY</sequence>
<name>A0A6N3E3T9_9BACT</name>
<evidence type="ECO:0000313" key="1">
    <source>
        <dbReference type="EMBL" id="VYU34815.1"/>
    </source>
</evidence>
<dbReference type="EMBL" id="CACRUT010000015">
    <property type="protein sequence ID" value="VYU34815.1"/>
    <property type="molecule type" value="Genomic_DNA"/>
</dbReference>
<proteinExistence type="predicted"/>
<dbReference type="AlphaFoldDB" id="A0A6N3E3T9"/>
<accession>A0A6N3E3T9</accession>